<dbReference type="FunFam" id="3.40.50.150:FF:000347">
    <property type="entry name" value="Methyltransferase"/>
    <property type="match status" value="1"/>
</dbReference>
<dbReference type="InterPro" id="IPR019036">
    <property type="entry name" value="Restrct_endonuc_II_ApaLI"/>
</dbReference>
<dbReference type="GO" id="GO:0003677">
    <property type="term" value="F:DNA binding"/>
    <property type="evidence" value="ECO:0007669"/>
    <property type="project" value="InterPro"/>
</dbReference>
<protein>
    <recommendedName>
        <fullName evidence="5">Methyltransferase</fullName>
        <ecNumber evidence="5">2.1.1.-</ecNumber>
    </recommendedName>
</protein>
<dbReference type="InterPro" id="IPR002052">
    <property type="entry name" value="DNA_methylase_N6_adenine_CS"/>
</dbReference>
<sequence>MFYYLNRTQAIKIQQTLETLYNGIGGKYYYGDSAWEHLRAVTGIDLLSILTDIANKKNRGKIKMTVLKGDNLEILKTIESSSIDLIYMDPPFFTQKTQKLSNNKNIMYSFEDTWTSIEDYKEFLSVRLEECKRVLKNSGSIFVHCDKIANHHIRLILDNIFGADMFQSEIIWNYKRWSNSKKGLLNNHQNIYFYSKSKDFKFNTIFTEYSSTTNIDQILVERKRDGNSKTIYKVDNNGNYILAKEKNGVPLSDVWNIPFLNPKAKERVGYPTQKPILLLEQIIKIATDKNDIVLDPFCGSGTTLVASKILNRNYMGIDLSEEAINITQQRLENVIKTSSDLLNKGIEAYRTKTEEEENILKLLQAKIVQRNKGIDGFLPKHFQKKPIPIKIQKNNECLNESISLLQNAINSKKLDFGVVIKTHSDNLLFDFDTIPENIIVVDHFELTIEKWLSKSQQLL</sequence>
<evidence type="ECO:0000256" key="5">
    <source>
        <dbReference type="RuleBase" id="RU362026"/>
    </source>
</evidence>
<dbReference type="InterPro" id="IPR002941">
    <property type="entry name" value="DNA_methylase_N4/N6"/>
</dbReference>
<dbReference type="InterPro" id="IPR001091">
    <property type="entry name" value="RM_Methyltransferase"/>
</dbReference>
<organism evidence="10">
    <name type="scientific">Streptococcus pneumoniae</name>
    <dbReference type="NCBI Taxonomy" id="1313"/>
    <lineage>
        <taxon>Bacteria</taxon>
        <taxon>Bacillati</taxon>
        <taxon>Bacillota</taxon>
        <taxon>Bacilli</taxon>
        <taxon>Lactobacillales</taxon>
        <taxon>Streptococcaceae</taxon>
        <taxon>Streptococcus</taxon>
    </lineage>
</organism>
<dbReference type="EC" id="2.1.1.-" evidence="5"/>
<evidence type="ECO:0000256" key="3">
    <source>
        <dbReference type="ARBA" id="ARBA00022679"/>
    </source>
</evidence>
<comment type="similarity">
    <text evidence="1 5">Belongs to the N(4)/N(6)-methyltransferase family.</text>
</comment>
<evidence type="ECO:0000256" key="1">
    <source>
        <dbReference type="ARBA" id="ARBA00006594"/>
    </source>
</evidence>
<feature type="domain" description="DNA methylase N-4/N-6" evidence="6">
    <location>
        <begin position="83"/>
        <end position="328"/>
    </location>
</feature>
<dbReference type="PRINTS" id="PR00508">
    <property type="entry name" value="S21N4MTFRASE"/>
</dbReference>
<evidence type="ECO:0000256" key="4">
    <source>
        <dbReference type="ARBA" id="ARBA00022747"/>
    </source>
</evidence>
<dbReference type="GO" id="GO:0032259">
    <property type="term" value="P:methylation"/>
    <property type="evidence" value="ECO:0007669"/>
    <property type="project" value="UniProtKB-KW"/>
</dbReference>
<evidence type="ECO:0000313" key="11">
    <source>
        <dbReference type="EMBL" id="VNQ82912.1"/>
    </source>
</evidence>
<dbReference type="GO" id="GO:0005737">
    <property type="term" value="C:cytoplasm"/>
    <property type="evidence" value="ECO:0007669"/>
    <property type="project" value="TreeGrafter"/>
</dbReference>
<evidence type="ECO:0000313" key="9">
    <source>
        <dbReference type="EMBL" id="VNP92772.1"/>
    </source>
</evidence>
<dbReference type="EMBL" id="CAATIV010000003">
    <property type="protein sequence ID" value="VNQ82912.1"/>
    <property type="molecule type" value="Genomic_DNA"/>
</dbReference>
<dbReference type="SUPFAM" id="SSF53335">
    <property type="entry name" value="S-adenosyl-L-methionine-dependent methyltransferases"/>
    <property type="match status" value="1"/>
</dbReference>
<dbReference type="GO" id="GO:0009307">
    <property type="term" value="P:DNA restriction-modification system"/>
    <property type="evidence" value="ECO:0007669"/>
    <property type="project" value="UniProtKB-KW"/>
</dbReference>
<dbReference type="InterPro" id="IPR029063">
    <property type="entry name" value="SAM-dependent_MTases_sf"/>
</dbReference>
<dbReference type="Pfam" id="PF01555">
    <property type="entry name" value="N6_N4_Mtase"/>
    <property type="match status" value="1"/>
</dbReference>
<keyword evidence="4" id="KW-0680">Restriction system</keyword>
<dbReference type="CDD" id="cd02440">
    <property type="entry name" value="AdoMet_MTases"/>
    <property type="match status" value="2"/>
</dbReference>
<reference evidence="10" key="1">
    <citation type="submission" date="2019-04" db="EMBL/GenBank/DDBJ databases">
        <authorList>
            <consortium name="Pathogen Informatics"/>
        </authorList>
    </citation>
    <scope>NUCLEOTIDE SEQUENCE</scope>
    <source>
        <strain evidence="10">GPSC65</strain>
    </source>
</reference>
<dbReference type="Pfam" id="PF09499">
    <property type="entry name" value="RE_ApaLI"/>
    <property type="match status" value="1"/>
</dbReference>
<dbReference type="EMBL" id="CAATIE010000002">
    <property type="protein sequence ID" value="VNQ41336.1"/>
    <property type="molecule type" value="Genomic_DNA"/>
</dbReference>
<dbReference type="PROSITE" id="PS00092">
    <property type="entry name" value="N6_MTASE"/>
    <property type="match status" value="1"/>
</dbReference>
<dbReference type="GO" id="GO:0008170">
    <property type="term" value="F:N-methyltransferase activity"/>
    <property type="evidence" value="ECO:0007669"/>
    <property type="project" value="InterPro"/>
</dbReference>
<dbReference type="AlphaFoldDB" id="A0A4J2CEW3"/>
<evidence type="ECO:0000259" key="6">
    <source>
        <dbReference type="Pfam" id="PF01555"/>
    </source>
</evidence>
<evidence type="ECO:0000313" key="7">
    <source>
        <dbReference type="EMBL" id="VNP27480.1"/>
    </source>
</evidence>
<name>A0A4J2CEW3_STREE</name>
<gene>
    <name evidence="10" type="primary">dpnA</name>
    <name evidence="7" type="ORF">SAMEA2783849_01344</name>
    <name evidence="8" type="ORF">SAMEA2783851_00845</name>
    <name evidence="9" type="ORF">SAMEA2783852_00795</name>
    <name evidence="10" type="ORF">SAMEA2783854_00459</name>
    <name evidence="11" type="ORF">SAMEA2783856_00626</name>
</gene>
<dbReference type="PANTHER" id="PTHR13370">
    <property type="entry name" value="RNA METHYLASE-RELATED"/>
    <property type="match status" value="1"/>
</dbReference>
<dbReference type="EMBL" id="CAATGT010000004">
    <property type="protein sequence ID" value="VNP64745.1"/>
    <property type="molecule type" value="Genomic_DNA"/>
</dbReference>
<accession>A0A4J2CEW3</accession>
<dbReference type="EMBL" id="CAATHG010000004">
    <property type="protein sequence ID" value="VNP92772.1"/>
    <property type="molecule type" value="Genomic_DNA"/>
</dbReference>
<keyword evidence="3 10" id="KW-0808">Transferase</keyword>
<dbReference type="Gene3D" id="3.40.50.150">
    <property type="entry name" value="Vaccinia Virus protein VP39"/>
    <property type="match status" value="1"/>
</dbReference>
<dbReference type="EMBL" id="CAATFV010000008">
    <property type="protein sequence ID" value="VNP27480.1"/>
    <property type="molecule type" value="Genomic_DNA"/>
</dbReference>
<keyword evidence="2 10" id="KW-0489">Methyltransferase</keyword>
<evidence type="ECO:0000313" key="8">
    <source>
        <dbReference type="EMBL" id="VNP64745.1"/>
    </source>
</evidence>
<dbReference type="PANTHER" id="PTHR13370:SF24">
    <property type="entry name" value="TYPE III RESTRICTION-MODIFICATION ENZYME STYLTI MOD SUBUNIT"/>
    <property type="match status" value="1"/>
</dbReference>
<evidence type="ECO:0000313" key="10">
    <source>
        <dbReference type="EMBL" id="VNQ41336.1"/>
    </source>
</evidence>
<evidence type="ECO:0000256" key="2">
    <source>
        <dbReference type="ARBA" id="ARBA00022603"/>
    </source>
</evidence>
<proteinExistence type="inferred from homology"/>